<keyword evidence="3" id="KW-0175">Coiled coil</keyword>
<sequence length="853" mass="96235">MGMERETANAIKNCDTRNCKNTEKEGMYAVQISKDRKLNGRSYRGWLKSLVKQKGSDPSIEKESYLPQAHVNATGPKDSSDNESTNTNGSRSLSQPKRTDFQLRWVSNSGHAKKSYSPELAAQTENIENNVLESRGNGDESKLQEKIVHPYEEENKSTTTEFIEYWVPVRLSNIQTEQYCGSLFSNSTLLCSSYKFDNLKVLHEILVSTKNCCDHPYLVDQSLHTSLIQGIPQAEQWDTQIKLSSKLYLLYKALMEINKRGLRVLILYQSIEGSGPITIGDMLDDIIHEKFGGDSFVRIDGNIGRSKRREVLDTFNEKDGGKFVFLMETRACAPSIKLKSIDSVIFFNSDWDPMNDLKALRKINLDSQFKQVKVFRLYSAYTVEEKALILTKLGMAPVGDVRHISRRTCHELLTWGAYYSFEKLQDFHAVRDTNTIDSYGNSFVEDVFHELSNLLPNNDKSNADIKSSTILKVQQIGGVYPTDISLLGELGYPLMDNFSVIEEMLTKEPPYIFWINILQGRTPSWKYFSYKSPRTRKGVQLLDFSPEECGGPTKRCRTTAGTIACQTSGEAASPRNTRTPILDKPSLTKLLSLLPCVDPDQSDHQLESESSLQHCAGAPTQRAPNTNEAVRARETCPGTHIEVLQSVCKALQTELEKLEKCKTESSKQHKDMVCHPNSTFRAKSRVLACLTHITVGPPMINLQKLQSRLAYEREVDEIRKKYDAMLQTAEEAFLEEKKAIDSRYNKIFVNKAFVEALMQTDNKSAPHTQVLATKFSVEQAHRLIFDTPGSRTEHRSAISSCSDLHHHQVSGLRAPAPHLRLSPACTVPTLPSEPPRITFSPVSLEQVTFPLPR</sequence>
<feature type="compositionally biased region" description="Polar residues" evidence="4">
    <location>
        <begin position="82"/>
        <end position="96"/>
    </location>
</feature>
<dbReference type="Proteomes" id="UP000298416">
    <property type="component" value="Unassembled WGS sequence"/>
</dbReference>
<gene>
    <name evidence="6" type="ORF">SASPL_105629</name>
</gene>
<organism evidence="6">
    <name type="scientific">Salvia splendens</name>
    <name type="common">Scarlet sage</name>
    <dbReference type="NCBI Taxonomy" id="180675"/>
    <lineage>
        <taxon>Eukaryota</taxon>
        <taxon>Viridiplantae</taxon>
        <taxon>Streptophyta</taxon>
        <taxon>Embryophyta</taxon>
        <taxon>Tracheophyta</taxon>
        <taxon>Spermatophyta</taxon>
        <taxon>Magnoliopsida</taxon>
        <taxon>eudicotyledons</taxon>
        <taxon>Gunneridae</taxon>
        <taxon>Pentapetalae</taxon>
        <taxon>asterids</taxon>
        <taxon>lamiids</taxon>
        <taxon>Lamiales</taxon>
        <taxon>Lamiaceae</taxon>
        <taxon>Nepetoideae</taxon>
        <taxon>Mentheae</taxon>
        <taxon>Salviinae</taxon>
        <taxon>Salvia</taxon>
        <taxon>Salvia subgen. Calosphace</taxon>
        <taxon>core Calosphace</taxon>
    </lineage>
</organism>
<keyword evidence="1" id="KW-0378">Hydrolase</keyword>
<evidence type="ECO:0000313" key="6">
    <source>
        <dbReference type="EMBL" id="KAG6434010.1"/>
    </source>
</evidence>
<dbReference type="InterPro" id="IPR027417">
    <property type="entry name" value="P-loop_NTPase"/>
</dbReference>
<dbReference type="EMBL" id="PNBA02000002">
    <property type="protein sequence ID" value="KAG6434010.1"/>
    <property type="molecule type" value="Genomic_DNA"/>
</dbReference>
<dbReference type="InterPro" id="IPR001650">
    <property type="entry name" value="Helicase_C-like"/>
</dbReference>
<dbReference type="GO" id="GO:0140658">
    <property type="term" value="F:ATP-dependent chromatin remodeler activity"/>
    <property type="evidence" value="ECO:0007669"/>
    <property type="project" value="TreeGrafter"/>
</dbReference>
<dbReference type="SUPFAM" id="SSF52540">
    <property type="entry name" value="P-loop containing nucleoside triphosphate hydrolases"/>
    <property type="match status" value="1"/>
</dbReference>
<name>A0A8X8YJD2_SALSN</name>
<dbReference type="GO" id="GO:0005634">
    <property type="term" value="C:nucleus"/>
    <property type="evidence" value="ECO:0007669"/>
    <property type="project" value="TreeGrafter"/>
</dbReference>
<dbReference type="AlphaFoldDB" id="A0A8X8YJD2"/>
<dbReference type="Gene3D" id="3.40.50.300">
    <property type="entry name" value="P-loop containing nucleotide triphosphate hydrolases"/>
    <property type="match status" value="1"/>
</dbReference>
<dbReference type="GO" id="GO:0042393">
    <property type="term" value="F:histone binding"/>
    <property type="evidence" value="ECO:0007669"/>
    <property type="project" value="TreeGrafter"/>
</dbReference>
<dbReference type="GO" id="GO:0016887">
    <property type="term" value="F:ATP hydrolysis activity"/>
    <property type="evidence" value="ECO:0007669"/>
    <property type="project" value="TreeGrafter"/>
</dbReference>
<comment type="caution">
    <text evidence="6">The sequence shown here is derived from an EMBL/GenBank/DDBJ whole genome shotgun (WGS) entry which is preliminary data.</text>
</comment>
<dbReference type="InterPro" id="IPR049730">
    <property type="entry name" value="SNF2/RAD54-like_C"/>
</dbReference>
<reference evidence="6" key="1">
    <citation type="submission" date="2018-01" db="EMBL/GenBank/DDBJ databases">
        <authorList>
            <person name="Mao J.F."/>
        </authorList>
    </citation>
    <scope>NUCLEOTIDE SEQUENCE</scope>
    <source>
        <strain evidence="6">Huo1</strain>
        <tissue evidence="6">Leaf</tissue>
    </source>
</reference>
<evidence type="ECO:0000313" key="7">
    <source>
        <dbReference type="Proteomes" id="UP000298416"/>
    </source>
</evidence>
<dbReference type="Gene3D" id="3.40.50.10810">
    <property type="entry name" value="Tandem AAA-ATPase domain"/>
    <property type="match status" value="1"/>
</dbReference>
<feature type="domain" description="Helicase C-terminal" evidence="5">
    <location>
        <begin position="249"/>
        <end position="413"/>
    </location>
</feature>
<dbReference type="PROSITE" id="PS51194">
    <property type="entry name" value="HELICASE_CTER"/>
    <property type="match status" value="1"/>
</dbReference>
<keyword evidence="2" id="KW-0539">Nucleus</keyword>
<evidence type="ECO:0000256" key="3">
    <source>
        <dbReference type="SAM" id="Coils"/>
    </source>
</evidence>
<proteinExistence type="predicted"/>
<dbReference type="GO" id="GO:0003677">
    <property type="term" value="F:DNA binding"/>
    <property type="evidence" value="ECO:0007669"/>
    <property type="project" value="TreeGrafter"/>
</dbReference>
<evidence type="ECO:0000256" key="1">
    <source>
        <dbReference type="ARBA" id="ARBA00022801"/>
    </source>
</evidence>
<feature type="region of interest" description="Disordered" evidence="4">
    <location>
        <begin position="52"/>
        <end position="100"/>
    </location>
</feature>
<accession>A0A8X8YJD2</accession>
<dbReference type="GO" id="GO:0003682">
    <property type="term" value="F:chromatin binding"/>
    <property type="evidence" value="ECO:0007669"/>
    <property type="project" value="TreeGrafter"/>
</dbReference>
<evidence type="ECO:0000259" key="5">
    <source>
        <dbReference type="PROSITE" id="PS51194"/>
    </source>
</evidence>
<keyword evidence="7" id="KW-1185">Reference proteome</keyword>
<dbReference type="Gene3D" id="6.10.250.1310">
    <property type="match status" value="1"/>
</dbReference>
<dbReference type="InterPro" id="IPR038718">
    <property type="entry name" value="SNF2-like_sf"/>
</dbReference>
<dbReference type="GO" id="GO:0000785">
    <property type="term" value="C:chromatin"/>
    <property type="evidence" value="ECO:0007669"/>
    <property type="project" value="TreeGrafter"/>
</dbReference>
<dbReference type="PANTHER" id="PTHR45623">
    <property type="entry name" value="CHROMODOMAIN-HELICASE-DNA-BINDING PROTEIN 3-RELATED-RELATED"/>
    <property type="match status" value="1"/>
</dbReference>
<evidence type="ECO:0000256" key="2">
    <source>
        <dbReference type="ARBA" id="ARBA00023242"/>
    </source>
</evidence>
<feature type="coiled-coil region" evidence="3">
    <location>
        <begin position="641"/>
        <end position="668"/>
    </location>
</feature>
<dbReference type="CDD" id="cd18793">
    <property type="entry name" value="SF2_C_SNF"/>
    <property type="match status" value="1"/>
</dbReference>
<reference evidence="6" key="2">
    <citation type="submission" date="2020-08" db="EMBL/GenBank/DDBJ databases">
        <title>Plant Genome Project.</title>
        <authorList>
            <person name="Zhang R.-G."/>
        </authorList>
    </citation>
    <scope>NUCLEOTIDE SEQUENCE</scope>
    <source>
        <strain evidence="6">Huo1</strain>
        <tissue evidence="6">Leaf</tissue>
    </source>
</reference>
<evidence type="ECO:0000256" key="4">
    <source>
        <dbReference type="SAM" id="MobiDB-lite"/>
    </source>
</evidence>
<protein>
    <recommendedName>
        <fullName evidence="5">Helicase C-terminal domain-containing protein</fullName>
    </recommendedName>
</protein>
<dbReference type="PANTHER" id="PTHR45623:SF13">
    <property type="entry name" value="HELICASE PROTEIN MOM1"/>
    <property type="match status" value="1"/>
</dbReference>
<dbReference type="Pfam" id="PF00271">
    <property type="entry name" value="Helicase_C"/>
    <property type="match status" value="1"/>
</dbReference>